<dbReference type="EMBL" id="BAABEZ010000022">
    <property type="protein sequence ID" value="GAA4454047.1"/>
    <property type="molecule type" value="Genomic_DNA"/>
</dbReference>
<evidence type="ECO:0000259" key="2">
    <source>
        <dbReference type="Pfam" id="PF02272"/>
    </source>
</evidence>
<protein>
    <submittedName>
        <fullName evidence="3">Bifunctional oligoribonuclease/PAP phosphatase NrnA</fullName>
    </submittedName>
</protein>
<dbReference type="Gene3D" id="3.90.1640.10">
    <property type="entry name" value="inorganic pyrophosphatase (n-terminal core)"/>
    <property type="match status" value="1"/>
</dbReference>
<dbReference type="Proteomes" id="UP001501410">
    <property type="component" value="Unassembled WGS sequence"/>
</dbReference>
<dbReference type="InterPro" id="IPR003156">
    <property type="entry name" value="DHHA1_dom"/>
</dbReference>
<sequence length="334" mass="37389">MKPIQEVLPLLQQPRNIFITTHHKPDGDAIGSMMALTLFLEKMGHTVSPVSPSEVPDFLAWVPGLSKVLNHEAEPRKVEPAIAAADLIFCLDFNDFSRVKGMQTLLSSATQTKVLIDHHMFPKPDFDFGVSEPLKSSTCEMVYDFINLTGHNALIDEQIGACIYTGAMTDTGSFRFPACTASVHEMIADLMRKGLKHSVIHEEVYDSWEERRMRFLGFVLQERMEIFPEYSSGLITLSQEDLQKFDVRSGDTEGIVNYPMSIAGIRFATLIIERKDGIKLSFRSKGTFDVNAFARNHFNGGGHFNASGGQSSQSFSETILCFKRILSEFHPSKN</sequence>
<keyword evidence="4" id="KW-1185">Reference proteome</keyword>
<dbReference type="InterPro" id="IPR038763">
    <property type="entry name" value="DHH_sf"/>
</dbReference>
<evidence type="ECO:0000259" key="1">
    <source>
        <dbReference type="Pfam" id="PF01368"/>
    </source>
</evidence>
<organism evidence="3 4">
    <name type="scientific">Rurimicrobium arvi</name>
    <dbReference type="NCBI Taxonomy" id="2049916"/>
    <lineage>
        <taxon>Bacteria</taxon>
        <taxon>Pseudomonadati</taxon>
        <taxon>Bacteroidota</taxon>
        <taxon>Chitinophagia</taxon>
        <taxon>Chitinophagales</taxon>
        <taxon>Chitinophagaceae</taxon>
        <taxon>Rurimicrobium</taxon>
    </lineage>
</organism>
<dbReference type="InterPro" id="IPR001667">
    <property type="entry name" value="DDH_dom"/>
</dbReference>
<evidence type="ECO:0000313" key="4">
    <source>
        <dbReference type="Proteomes" id="UP001501410"/>
    </source>
</evidence>
<dbReference type="Gene3D" id="3.10.310.30">
    <property type="match status" value="1"/>
</dbReference>
<feature type="domain" description="DDH" evidence="1">
    <location>
        <begin position="16"/>
        <end position="166"/>
    </location>
</feature>
<reference evidence="4" key="1">
    <citation type="journal article" date="2019" name="Int. J. Syst. Evol. Microbiol.">
        <title>The Global Catalogue of Microorganisms (GCM) 10K type strain sequencing project: providing services to taxonomists for standard genome sequencing and annotation.</title>
        <authorList>
            <consortium name="The Broad Institute Genomics Platform"/>
            <consortium name="The Broad Institute Genome Sequencing Center for Infectious Disease"/>
            <person name="Wu L."/>
            <person name="Ma J."/>
        </authorList>
    </citation>
    <scope>NUCLEOTIDE SEQUENCE [LARGE SCALE GENOMIC DNA]</scope>
    <source>
        <strain evidence="4">JCM 31921</strain>
    </source>
</reference>
<dbReference type="RefSeq" id="WP_344824911.1">
    <property type="nucleotide sequence ID" value="NZ_BAABEZ010000022.1"/>
</dbReference>
<dbReference type="SUPFAM" id="SSF64182">
    <property type="entry name" value="DHH phosphoesterases"/>
    <property type="match status" value="1"/>
</dbReference>
<comment type="caution">
    <text evidence="3">The sequence shown here is derived from an EMBL/GenBank/DDBJ whole genome shotgun (WGS) entry which is preliminary data.</text>
</comment>
<dbReference type="PANTHER" id="PTHR47618:SF1">
    <property type="entry name" value="BIFUNCTIONAL OLIGORIBONUCLEASE AND PAP PHOSPHATASE NRNA"/>
    <property type="match status" value="1"/>
</dbReference>
<dbReference type="PANTHER" id="PTHR47618">
    <property type="entry name" value="BIFUNCTIONAL OLIGORIBONUCLEASE AND PAP PHOSPHATASE NRNA"/>
    <property type="match status" value="1"/>
</dbReference>
<feature type="domain" description="DHHA1" evidence="2">
    <location>
        <begin position="244"/>
        <end position="313"/>
    </location>
</feature>
<evidence type="ECO:0000313" key="3">
    <source>
        <dbReference type="EMBL" id="GAA4454047.1"/>
    </source>
</evidence>
<gene>
    <name evidence="3" type="ORF">GCM10023092_15380</name>
</gene>
<proteinExistence type="predicted"/>
<accession>A0ABP8MR86</accession>
<name>A0ABP8MR86_9BACT</name>
<dbReference type="InterPro" id="IPR051319">
    <property type="entry name" value="Oligoribo/pAp-PDE_c-di-AMP_PDE"/>
</dbReference>
<dbReference type="Pfam" id="PF02272">
    <property type="entry name" value="DHHA1"/>
    <property type="match status" value="1"/>
</dbReference>
<dbReference type="Pfam" id="PF01368">
    <property type="entry name" value="DHH"/>
    <property type="match status" value="1"/>
</dbReference>